<evidence type="ECO:0000256" key="13">
    <source>
        <dbReference type="SAM" id="SignalP"/>
    </source>
</evidence>
<feature type="signal peptide" evidence="13">
    <location>
        <begin position="1"/>
        <end position="18"/>
    </location>
</feature>
<proteinExistence type="predicted"/>
<feature type="domain" description="Ig-like" evidence="14">
    <location>
        <begin position="729"/>
        <end position="814"/>
    </location>
</feature>
<keyword evidence="5" id="KW-0677">Repeat</keyword>
<evidence type="ECO:0000256" key="9">
    <source>
        <dbReference type="ARBA" id="ARBA00023170"/>
    </source>
</evidence>
<keyword evidence="3 12" id="KW-0812">Transmembrane</keyword>
<feature type="domain" description="Ig-like" evidence="14">
    <location>
        <begin position="354"/>
        <end position="441"/>
    </location>
</feature>
<dbReference type="SUPFAM" id="SSF48726">
    <property type="entry name" value="Immunoglobulin"/>
    <property type="match status" value="8"/>
</dbReference>
<feature type="transmembrane region" description="Helical" evidence="12">
    <location>
        <begin position="830"/>
        <end position="851"/>
    </location>
</feature>
<evidence type="ECO:0000313" key="16">
    <source>
        <dbReference type="Proteomes" id="UP000694554"/>
    </source>
</evidence>
<dbReference type="Ensembl" id="ENSPSNT00000005791.1">
    <property type="protein sequence ID" value="ENSPSNP00000005082.1"/>
    <property type="gene ID" value="ENSPSNG00000003769.1"/>
</dbReference>
<feature type="domain" description="Ig-like" evidence="14">
    <location>
        <begin position="636"/>
        <end position="720"/>
    </location>
</feature>
<feature type="domain" description="Ig-like" evidence="14">
    <location>
        <begin position="540"/>
        <end position="625"/>
    </location>
</feature>
<dbReference type="PANTHER" id="PTHR11481:SF68">
    <property type="entry name" value="FC RECEPTOR-LIKE PROTEIN 5"/>
    <property type="match status" value="1"/>
</dbReference>
<dbReference type="GO" id="GO:0042113">
    <property type="term" value="P:B cell activation"/>
    <property type="evidence" value="ECO:0007669"/>
    <property type="project" value="Ensembl"/>
</dbReference>
<keyword evidence="2" id="KW-1003">Cell membrane</keyword>
<reference evidence="15" key="3">
    <citation type="submission" date="2025-09" db="UniProtKB">
        <authorList>
            <consortium name="Ensembl"/>
        </authorList>
    </citation>
    <scope>IDENTIFICATION</scope>
</reference>
<evidence type="ECO:0000256" key="1">
    <source>
        <dbReference type="ARBA" id="ARBA00004251"/>
    </source>
</evidence>
<evidence type="ECO:0000256" key="5">
    <source>
        <dbReference type="ARBA" id="ARBA00022737"/>
    </source>
</evidence>
<dbReference type="InterPro" id="IPR050488">
    <property type="entry name" value="Ig_Fc_receptor"/>
</dbReference>
<dbReference type="FunFam" id="2.60.40.10:FF:001308">
    <property type="entry name" value="Fc receptor like 4"/>
    <property type="match status" value="1"/>
</dbReference>
<keyword evidence="10" id="KW-0325">Glycoprotein</keyword>
<dbReference type="InterPro" id="IPR013783">
    <property type="entry name" value="Ig-like_fold"/>
</dbReference>
<accession>A0A8C9BCD4</accession>
<dbReference type="InterPro" id="IPR036179">
    <property type="entry name" value="Ig-like_dom_sf"/>
</dbReference>
<evidence type="ECO:0000256" key="10">
    <source>
        <dbReference type="ARBA" id="ARBA00023180"/>
    </source>
</evidence>
<evidence type="ECO:0000256" key="2">
    <source>
        <dbReference type="ARBA" id="ARBA00022475"/>
    </source>
</evidence>
<dbReference type="Gene3D" id="2.60.40.10">
    <property type="entry name" value="Immunoglobulins"/>
    <property type="match status" value="8"/>
</dbReference>
<organism evidence="15 16">
    <name type="scientific">Phocoena sinus</name>
    <name type="common">Vaquita</name>
    <dbReference type="NCBI Taxonomy" id="42100"/>
    <lineage>
        <taxon>Eukaryota</taxon>
        <taxon>Metazoa</taxon>
        <taxon>Chordata</taxon>
        <taxon>Craniata</taxon>
        <taxon>Vertebrata</taxon>
        <taxon>Euteleostomi</taxon>
        <taxon>Mammalia</taxon>
        <taxon>Eutheria</taxon>
        <taxon>Laurasiatheria</taxon>
        <taxon>Artiodactyla</taxon>
        <taxon>Whippomorpha</taxon>
        <taxon>Cetacea</taxon>
        <taxon>Odontoceti</taxon>
        <taxon>Phocoenidae</taxon>
        <taxon>Phocoena</taxon>
    </lineage>
</organism>
<dbReference type="Proteomes" id="UP000694554">
    <property type="component" value="Chromosome 1"/>
</dbReference>
<keyword evidence="7 12" id="KW-0472">Membrane</keyword>
<dbReference type="GeneTree" id="ENSGT01050000244808"/>
<dbReference type="FunFam" id="2.60.40.10:FF:000357">
    <property type="entry name" value="Fc receptor like 1"/>
    <property type="match status" value="5"/>
</dbReference>
<evidence type="ECO:0000313" key="15">
    <source>
        <dbReference type="Ensembl" id="ENSPSNP00000005082.1"/>
    </source>
</evidence>
<feature type="domain" description="Ig-like" evidence="14">
    <location>
        <begin position="102"/>
        <end position="189"/>
    </location>
</feature>
<evidence type="ECO:0000259" key="14">
    <source>
        <dbReference type="PROSITE" id="PS50835"/>
    </source>
</evidence>
<gene>
    <name evidence="15" type="primary">FCRL5</name>
</gene>
<feature type="domain" description="Ig-like" evidence="14">
    <location>
        <begin position="447"/>
        <end position="530"/>
    </location>
</feature>
<protein>
    <submittedName>
        <fullName evidence="15">Fc receptor like 5</fullName>
    </submittedName>
</protein>
<dbReference type="GO" id="GO:0015026">
    <property type="term" value="F:coreceptor activity"/>
    <property type="evidence" value="ECO:0007669"/>
    <property type="project" value="Ensembl"/>
</dbReference>
<keyword evidence="11" id="KW-0393">Immunoglobulin domain</keyword>
<evidence type="ECO:0000256" key="12">
    <source>
        <dbReference type="SAM" id="Phobius"/>
    </source>
</evidence>
<dbReference type="AlphaFoldDB" id="A0A8C9BCD4"/>
<dbReference type="PROSITE" id="PS50835">
    <property type="entry name" value="IG_LIKE"/>
    <property type="match status" value="8"/>
</dbReference>
<evidence type="ECO:0000256" key="11">
    <source>
        <dbReference type="ARBA" id="ARBA00023319"/>
    </source>
</evidence>
<dbReference type="GO" id="GO:0043235">
    <property type="term" value="C:receptor complex"/>
    <property type="evidence" value="ECO:0007669"/>
    <property type="project" value="Ensembl"/>
</dbReference>
<evidence type="ECO:0000256" key="6">
    <source>
        <dbReference type="ARBA" id="ARBA00022989"/>
    </source>
</evidence>
<dbReference type="PANTHER" id="PTHR11481">
    <property type="entry name" value="IMMUNOGLOBULIN FC RECEPTOR"/>
    <property type="match status" value="1"/>
</dbReference>
<keyword evidence="8" id="KW-1015">Disulfide bond</keyword>
<dbReference type="GO" id="GO:0006955">
    <property type="term" value="P:immune response"/>
    <property type="evidence" value="ECO:0007669"/>
    <property type="project" value="TreeGrafter"/>
</dbReference>
<feature type="domain" description="Ig-like" evidence="14">
    <location>
        <begin position="21"/>
        <end position="97"/>
    </location>
</feature>
<keyword evidence="6 12" id="KW-1133">Transmembrane helix</keyword>
<reference evidence="15" key="1">
    <citation type="submission" date="2019-08" db="EMBL/GenBank/DDBJ databases">
        <title>Phocoena sinus (Vaquita) genome, mPhoSin1, primary haplotype.</title>
        <authorList>
            <person name="Morin P."/>
            <person name="Mountcastle J."/>
            <person name="Fungtammasan C."/>
            <person name="Rhie A."/>
            <person name="Rojas-Bracho L."/>
            <person name="Smith C.R."/>
            <person name="Taylor B.L."/>
            <person name="Gulland F.M.D."/>
            <person name="Musser W."/>
            <person name="Houck M."/>
            <person name="Haase B."/>
            <person name="Paez S."/>
            <person name="Howe K."/>
            <person name="Torrance J."/>
            <person name="Formenti G."/>
            <person name="Phillippy A."/>
            <person name="Ryder O."/>
            <person name="Jarvis E.D."/>
            <person name="Fedrigo O."/>
        </authorList>
    </citation>
    <scope>NUCLEOTIDE SEQUENCE [LARGE SCALE GENOMIC DNA]</scope>
</reference>
<evidence type="ECO:0000256" key="8">
    <source>
        <dbReference type="ARBA" id="ARBA00023157"/>
    </source>
</evidence>
<evidence type="ECO:0000256" key="7">
    <source>
        <dbReference type="ARBA" id="ARBA00023136"/>
    </source>
</evidence>
<dbReference type="InterPro" id="IPR003598">
    <property type="entry name" value="Ig_sub2"/>
</dbReference>
<dbReference type="InterPro" id="IPR007110">
    <property type="entry name" value="Ig-like_dom"/>
</dbReference>
<dbReference type="GO" id="GO:0009897">
    <property type="term" value="C:external side of plasma membrane"/>
    <property type="evidence" value="ECO:0007669"/>
    <property type="project" value="TreeGrafter"/>
</dbReference>
<sequence length="966" mass="106158">HPLEIILLIVIPSAITFSTEPKSVIFLHSPWTTVFQGENVTLTCKAFHLDASEKIKWYRWYLLEKTQSETSGNTHEVHESGDYRCQAQDSPLSNRVGLLFSPANLILQSPLDVFEKESVILRCRAKANTVLKTIKLYKNGKVLEDHTVEIPVGMLTDFHIHQASLKDNGKYHCTGVKEDNELVSSNSVKIEVQELFPRPVLRASSTQPTEGGAVTLTCETQLSPQRPDVQLQFHFFRDRRSLGSGWRSSPEFWIHTIWRENSGSYWCQAQSMNPSVQKQSQRLQIQVKSKVPDLSCETKGASLSILYQFYHEAEILRTPDPYSRGTSLNLSPLIESSKKCQMHLLTVSFPQSQPVLTLSPPGTWTFVGDEVSFDCEAQRGSLPIWYHFFHEGVLLMKIEATLWRTMSYRFSLTEEHSGNYYCTADNGLGLQSSETLRLSVTIPVSQPVLTLSAPRAQAVVGDMMELHCEAWRGSPPILYRFYHEDISLESCSSPSGMGGSCNLLLTAEHSGNYFCEANNGQGAQRSNTVSLTVRVPVSQPVLTLSAPRAQAVVGDMMELHCEAWRGSPPILYRFYHEDVSLESCSSPSGMGASCNLLLTAEHSGNYFCEADNGQGAQRSNTVLLTTISPTFTLSQPVLTLRAPRAQAVVGDMVELHCEAQGGSPPILYQFYHKDVAVGNRSAPLGGGASFNLSLTTKHSGNYSCKADNGLGVQQSEMMLLSVIVPVSRPILTLRAPRAQAVVGDVVELHCEAQRGSPPILYQFYHKNVTLESSMSHSGQGVSLNLSLTANHSGTYSCEADNGLGPQCSEAVTLSITGLTGSRSGPVATSVTGGLLSMMGLAAIALLFYCWLPRKAGRKPTFDSSRNPSASDPQEPTYHNVPSWIELQPVYSNVNPNRGDVVYSDVRTVKVENKQAGKTQGPLILVVYCYVWLSLHPFSGSGPTRHRTAPQAGSLGFLLCAHLLCCD</sequence>
<keyword evidence="9" id="KW-0675">Receptor</keyword>
<keyword evidence="16" id="KW-1185">Reference proteome</keyword>
<feature type="chain" id="PRO_5034058321" evidence="13">
    <location>
        <begin position="19"/>
        <end position="966"/>
    </location>
</feature>
<dbReference type="SMART" id="SM00409">
    <property type="entry name" value="IG"/>
    <property type="match status" value="8"/>
</dbReference>
<dbReference type="GO" id="GO:0004888">
    <property type="term" value="F:transmembrane signaling receptor activity"/>
    <property type="evidence" value="ECO:0007669"/>
    <property type="project" value="TreeGrafter"/>
</dbReference>
<evidence type="ECO:0000256" key="4">
    <source>
        <dbReference type="ARBA" id="ARBA00022729"/>
    </source>
</evidence>
<name>A0A8C9BCD4_PHOSS</name>
<dbReference type="InterPro" id="IPR003599">
    <property type="entry name" value="Ig_sub"/>
</dbReference>
<dbReference type="Pfam" id="PF13895">
    <property type="entry name" value="Ig_2"/>
    <property type="match status" value="7"/>
</dbReference>
<comment type="subcellular location">
    <subcellularLocation>
        <location evidence="1">Cell membrane</location>
        <topology evidence="1">Single-pass type I membrane protein</topology>
    </subcellularLocation>
</comment>
<dbReference type="SMART" id="SM00408">
    <property type="entry name" value="IGc2"/>
    <property type="match status" value="8"/>
</dbReference>
<reference evidence="15" key="2">
    <citation type="submission" date="2025-08" db="UniProtKB">
        <authorList>
            <consortium name="Ensembl"/>
        </authorList>
    </citation>
    <scope>IDENTIFICATION</scope>
</reference>
<feature type="domain" description="Ig-like" evidence="14">
    <location>
        <begin position="197"/>
        <end position="284"/>
    </location>
</feature>
<keyword evidence="4 13" id="KW-0732">Signal</keyword>
<evidence type="ECO:0000256" key="3">
    <source>
        <dbReference type="ARBA" id="ARBA00022692"/>
    </source>
</evidence>
<dbReference type="GO" id="GO:0007166">
    <property type="term" value="P:cell surface receptor signaling pathway"/>
    <property type="evidence" value="ECO:0007669"/>
    <property type="project" value="TreeGrafter"/>
</dbReference>